<name>A0ABP6YEP4_9ACTN</name>
<feature type="region of interest" description="Disordered" evidence="1">
    <location>
        <begin position="73"/>
        <end position="94"/>
    </location>
</feature>
<organism evidence="3 4">
    <name type="scientific">Microlunatus spumicola</name>
    <dbReference type="NCBI Taxonomy" id="81499"/>
    <lineage>
        <taxon>Bacteria</taxon>
        <taxon>Bacillati</taxon>
        <taxon>Actinomycetota</taxon>
        <taxon>Actinomycetes</taxon>
        <taxon>Propionibacteriales</taxon>
        <taxon>Propionibacteriaceae</taxon>
        <taxon>Microlunatus</taxon>
    </lineage>
</organism>
<reference evidence="4" key="1">
    <citation type="journal article" date="2019" name="Int. J. Syst. Evol. Microbiol.">
        <title>The Global Catalogue of Microorganisms (GCM) 10K type strain sequencing project: providing services to taxonomists for standard genome sequencing and annotation.</title>
        <authorList>
            <consortium name="The Broad Institute Genomics Platform"/>
            <consortium name="The Broad Institute Genome Sequencing Center for Infectious Disease"/>
            <person name="Wu L."/>
            <person name="Ma J."/>
        </authorList>
    </citation>
    <scope>NUCLEOTIDE SEQUENCE [LARGE SCALE GENOMIC DNA]</scope>
    <source>
        <strain evidence="4">JCM 16540</strain>
    </source>
</reference>
<feature type="compositionally biased region" description="Basic and acidic residues" evidence="1">
    <location>
        <begin position="81"/>
        <end position="91"/>
    </location>
</feature>
<evidence type="ECO:0008006" key="5">
    <source>
        <dbReference type="Google" id="ProtNLM"/>
    </source>
</evidence>
<feature type="region of interest" description="Disordered" evidence="1">
    <location>
        <begin position="157"/>
        <end position="183"/>
    </location>
</feature>
<evidence type="ECO:0000313" key="3">
    <source>
        <dbReference type="EMBL" id="GAA3579880.1"/>
    </source>
</evidence>
<dbReference type="InterPro" id="IPR013783">
    <property type="entry name" value="Ig-like_fold"/>
</dbReference>
<dbReference type="Gene3D" id="2.60.40.10">
    <property type="entry name" value="Immunoglobulins"/>
    <property type="match status" value="1"/>
</dbReference>
<accession>A0ABP6YEP4</accession>
<proteinExistence type="predicted"/>
<feature type="transmembrane region" description="Helical" evidence="2">
    <location>
        <begin position="20"/>
        <end position="40"/>
    </location>
</feature>
<dbReference type="SUPFAM" id="SSF52266">
    <property type="entry name" value="SGNH hydrolase"/>
    <property type="match status" value="1"/>
</dbReference>
<gene>
    <name evidence="3" type="ORF">GCM10022197_41910</name>
</gene>
<keyword evidence="2" id="KW-0472">Membrane</keyword>
<dbReference type="InterPro" id="IPR036514">
    <property type="entry name" value="SGNH_hydro_sf"/>
</dbReference>
<dbReference type="PANTHER" id="PTHR37981:SF1">
    <property type="entry name" value="SGNH HYDROLASE-TYPE ESTERASE DOMAIN-CONTAINING PROTEIN"/>
    <property type="match status" value="1"/>
</dbReference>
<evidence type="ECO:0000256" key="1">
    <source>
        <dbReference type="SAM" id="MobiDB-lite"/>
    </source>
</evidence>
<dbReference type="PANTHER" id="PTHR37981">
    <property type="entry name" value="LIPASE 2"/>
    <property type="match status" value="1"/>
</dbReference>
<evidence type="ECO:0000256" key="2">
    <source>
        <dbReference type="SAM" id="Phobius"/>
    </source>
</evidence>
<dbReference type="EMBL" id="BAAAYR010000007">
    <property type="protein sequence ID" value="GAA3579880.1"/>
    <property type="molecule type" value="Genomic_DNA"/>
</dbReference>
<sequence length="652" mass="67458">MGALDVTTTHAARTGRARRLLVGAAASTLASAALTLLPVMPGIPAPTATAGGPTQGATYVALGDSYAAGEGLGGWETKPVNTDDRRTDKHHNTCHRSASDAYGSLDQEAYTVLPHVSKSQRAFWACSGARSYDMTPIVTKKGSKFLGYDKSDPVMKKTSEKNLAKPPSERGREDFSGYQNGQDWQTSSVAKDTKWVSVSAGGNDVGFSDIGTKCAAVLFTPDRRLPRISKSRYIPKLSSAKKCKAAVKAGTGIIGKDAKSSLGAHLTTLYASILDRSAPDSVLAVAGYPAVFPASYAGAPAGLDRKPVCVTDNLVLGLRAGFYTADAELIDTSIIRGLNARAKSVIDALNATPKYAGRLVYADTYAASVPHNCSGSTAGVTVNGIRVSGTLTGPDPKLIKKALSSATFHPTKSGQRVMGQAVQKAFDSSTLRYAGSGLVVSGDVGEALTASVDTTGGQPPLSVLAGDGVPGWLSLSTSGNRVTAAGTPTEPVSSRLTISVTDRAGKKVSLPLVLDVTAVGAGGTELAVYSISASARDGVVTFITHAASPGGFSVFAGSYPLDFSAVGANLYCVDADGNTAGTGGTWVMTDQLISGTKFDGVYTMSWDLSTFPESSCHVYEVSVTGTDGARVEYGDPNDYSADPFGAHFRLPQ</sequence>
<dbReference type="InterPro" id="IPR037460">
    <property type="entry name" value="SEST-like"/>
</dbReference>
<protein>
    <recommendedName>
        <fullName evidence="5">SGNH hydrolase-type esterase domain-containing protein</fullName>
    </recommendedName>
</protein>
<feature type="compositionally biased region" description="Basic and acidic residues" evidence="1">
    <location>
        <begin position="157"/>
        <end position="175"/>
    </location>
</feature>
<comment type="caution">
    <text evidence="3">The sequence shown here is derived from an EMBL/GenBank/DDBJ whole genome shotgun (WGS) entry which is preliminary data.</text>
</comment>
<evidence type="ECO:0000313" key="4">
    <source>
        <dbReference type="Proteomes" id="UP001500767"/>
    </source>
</evidence>
<keyword evidence="4" id="KW-1185">Reference proteome</keyword>
<keyword evidence="2" id="KW-0812">Transmembrane</keyword>
<dbReference type="Proteomes" id="UP001500767">
    <property type="component" value="Unassembled WGS sequence"/>
</dbReference>
<keyword evidence="2" id="KW-1133">Transmembrane helix</keyword>
<dbReference type="Gene3D" id="3.40.50.1110">
    <property type="entry name" value="SGNH hydrolase"/>
    <property type="match status" value="1"/>
</dbReference>